<keyword evidence="6 13" id="KW-0067">ATP-binding</keyword>
<comment type="catalytic activity">
    <reaction evidence="13">
        <text>ATP + H2O + cellular proteinSide 1 = ADP + phosphate + cellular proteinSide 2.</text>
        <dbReference type="EC" id="7.4.2.8"/>
    </reaction>
</comment>
<dbReference type="GO" id="GO:0031522">
    <property type="term" value="C:cell envelope Sec protein transport complex"/>
    <property type="evidence" value="ECO:0007669"/>
    <property type="project" value="TreeGrafter"/>
</dbReference>
<evidence type="ECO:0000256" key="6">
    <source>
        <dbReference type="ARBA" id="ARBA00022840"/>
    </source>
</evidence>
<evidence type="ECO:0000256" key="2">
    <source>
        <dbReference type="ARBA" id="ARBA00007650"/>
    </source>
</evidence>
<comment type="similarity">
    <text evidence="2 13 14">Belongs to the SecA family.</text>
</comment>
<dbReference type="InterPro" id="IPR020937">
    <property type="entry name" value="SecA_CS"/>
</dbReference>
<protein>
    <recommendedName>
        <fullName evidence="13 14">Protein translocase subunit SecA</fullName>
        <ecNumber evidence="13">7.4.2.8</ecNumber>
    </recommendedName>
</protein>
<dbReference type="Pfam" id="PF07517">
    <property type="entry name" value="SecA_DEAD"/>
    <property type="match status" value="1"/>
</dbReference>
<dbReference type="SUPFAM" id="SSF81767">
    <property type="entry name" value="Pre-protein crosslinking domain of SecA"/>
    <property type="match status" value="1"/>
</dbReference>
<dbReference type="GO" id="GO:0006605">
    <property type="term" value="P:protein targeting"/>
    <property type="evidence" value="ECO:0007669"/>
    <property type="project" value="UniProtKB-UniRule"/>
</dbReference>
<evidence type="ECO:0000256" key="3">
    <source>
        <dbReference type="ARBA" id="ARBA00022448"/>
    </source>
</evidence>
<dbReference type="Pfam" id="PF21090">
    <property type="entry name" value="P-loop_SecA"/>
    <property type="match status" value="1"/>
</dbReference>
<feature type="binding site" evidence="13">
    <location>
        <position position="491"/>
    </location>
    <ligand>
        <name>ATP</name>
        <dbReference type="ChEBI" id="CHEBI:30616"/>
    </ligand>
</feature>
<comment type="caution">
    <text evidence="17">The sequence shown here is derived from an EMBL/GenBank/DDBJ whole genome shotgun (WGS) entry which is preliminary data.</text>
</comment>
<dbReference type="AlphaFoldDB" id="A0A8J7HN07"/>
<keyword evidence="9 13" id="KW-0811">Translocation</keyword>
<keyword evidence="13" id="KW-0963">Cytoplasm</keyword>
<dbReference type="NCBIfam" id="TIGR00963">
    <property type="entry name" value="secA"/>
    <property type="match status" value="1"/>
</dbReference>
<dbReference type="InterPro" id="IPR011116">
    <property type="entry name" value="SecA_Wing/Scaffold"/>
</dbReference>
<keyword evidence="8 13" id="KW-1278">Translocase</keyword>
<dbReference type="FunFam" id="3.90.1440.10:FF:000003">
    <property type="entry name" value="Preprotein translocase SecA subunit"/>
    <property type="match status" value="1"/>
</dbReference>
<dbReference type="GO" id="GO:0005829">
    <property type="term" value="C:cytosol"/>
    <property type="evidence" value="ECO:0007669"/>
    <property type="project" value="TreeGrafter"/>
</dbReference>
<dbReference type="InterPro" id="IPR014018">
    <property type="entry name" value="SecA_motor_DEAD"/>
</dbReference>
<dbReference type="PRINTS" id="PR00906">
    <property type="entry name" value="SECA"/>
</dbReference>
<evidence type="ECO:0000256" key="13">
    <source>
        <dbReference type="HAMAP-Rule" id="MF_01382"/>
    </source>
</evidence>
<dbReference type="InterPro" id="IPR011115">
    <property type="entry name" value="SecA_DEAD"/>
</dbReference>
<evidence type="ECO:0000256" key="4">
    <source>
        <dbReference type="ARBA" id="ARBA00022475"/>
    </source>
</evidence>
<dbReference type="GO" id="GO:0008564">
    <property type="term" value="F:protein-exporting ATPase activity"/>
    <property type="evidence" value="ECO:0007669"/>
    <property type="project" value="UniProtKB-EC"/>
</dbReference>
<dbReference type="EC" id="7.4.2.8" evidence="13"/>
<dbReference type="PROSITE" id="PS51192">
    <property type="entry name" value="HELICASE_ATP_BIND_1"/>
    <property type="match status" value="1"/>
</dbReference>
<feature type="domain" description="SecA family profile" evidence="16">
    <location>
        <begin position="1"/>
        <end position="704"/>
    </location>
</feature>
<evidence type="ECO:0000256" key="10">
    <source>
        <dbReference type="ARBA" id="ARBA00023078"/>
    </source>
</evidence>
<dbReference type="Pfam" id="PF07516">
    <property type="entry name" value="SecA_SW"/>
    <property type="match status" value="1"/>
</dbReference>
<evidence type="ECO:0000259" key="15">
    <source>
        <dbReference type="PROSITE" id="PS51192"/>
    </source>
</evidence>
<keyword evidence="5 13" id="KW-0547">Nucleotide-binding</keyword>
<evidence type="ECO:0000256" key="1">
    <source>
        <dbReference type="ARBA" id="ARBA00004170"/>
    </source>
</evidence>
<dbReference type="InterPro" id="IPR044722">
    <property type="entry name" value="SecA_SF2_C"/>
</dbReference>
<proteinExistence type="inferred from homology"/>
<comment type="subcellular location">
    <subcellularLocation>
        <location evidence="13">Cell inner membrane</location>
        <topology evidence="13">Peripheral membrane protein</topology>
        <orientation evidence="13">Cytoplasmic side</orientation>
    </subcellularLocation>
    <subcellularLocation>
        <location evidence="13">Cellular thylakoid membrane</location>
        <topology evidence="13">Peripheral membrane protein</topology>
        <orientation evidence="13">Cytoplasmic side</orientation>
    </subcellularLocation>
    <subcellularLocation>
        <location evidence="13">Cytoplasm</location>
    </subcellularLocation>
    <subcellularLocation>
        <location evidence="1">Membrane</location>
        <topology evidence="1">Peripheral membrane protein</topology>
    </subcellularLocation>
    <subcellularLocation>
        <location evidence="12">Thylakoid</location>
    </subcellularLocation>
</comment>
<feature type="binding site" evidence="13">
    <location>
        <position position="83"/>
    </location>
    <ligand>
        <name>ATP</name>
        <dbReference type="ChEBI" id="CHEBI:30616"/>
    </ligand>
</feature>
<dbReference type="InterPro" id="IPR014001">
    <property type="entry name" value="Helicase_ATP-bd"/>
</dbReference>
<evidence type="ECO:0000256" key="9">
    <source>
        <dbReference type="ARBA" id="ARBA00023010"/>
    </source>
</evidence>
<keyword evidence="7 13" id="KW-0653">Protein transport</keyword>
<dbReference type="InterPro" id="IPR036266">
    <property type="entry name" value="SecA_Wing/Scaffold_sf"/>
</dbReference>
<dbReference type="PROSITE" id="PS51196">
    <property type="entry name" value="SECA_MOTOR_DEAD"/>
    <property type="match status" value="1"/>
</dbReference>
<dbReference type="InterPro" id="IPR000185">
    <property type="entry name" value="SecA"/>
</dbReference>
<evidence type="ECO:0000256" key="14">
    <source>
        <dbReference type="RuleBase" id="RU003874"/>
    </source>
</evidence>
<organism evidence="17 18">
    <name type="scientific">Atlanticothrix silvestris CENA357</name>
    <dbReference type="NCBI Taxonomy" id="1725252"/>
    <lineage>
        <taxon>Bacteria</taxon>
        <taxon>Bacillati</taxon>
        <taxon>Cyanobacteriota</taxon>
        <taxon>Cyanophyceae</taxon>
        <taxon>Nostocales</taxon>
        <taxon>Nodulariaceae</taxon>
        <taxon>Atlanticothrix</taxon>
        <taxon>Atlanticothrix silvestris</taxon>
    </lineage>
</organism>
<dbReference type="FunFam" id="3.40.50.300:FF:000429">
    <property type="entry name" value="Preprotein translocase subunit SecA"/>
    <property type="match status" value="1"/>
</dbReference>
<dbReference type="GO" id="GO:0043952">
    <property type="term" value="P:protein transport by the Sec complex"/>
    <property type="evidence" value="ECO:0007669"/>
    <property type="project" value="TreeGrafter"/>
</dbReference>
<evidence type="ECO:0000256" key="5">
    <source>
        <dbReference type="ARBA" id="ARBA00022741"/>
    </source>
</evidence>
<evidence type="ECO:0000313" key="18">
    <source>
        <dbReference type="Proteomes" id="UP000599391"/>
    </source>
</evidence>
<dbReference type="SUPFAM" id="SSF52540">
    <property type="entry name" value="P-loop containing nucleoside triphosphate hydrolases"/>
    <property type="match status" value="2"/>
</dbReference>
<dbReference type="HAMAP" id="MF_01382">
    <property type="entry name" value="SecA"/>
    <property type="match status" value="1"/>
</dbReference>
<keyword evidence="11 13" id="KW-0472">Membrane</keyword>
<dbReference type="PROSITE" id="PS01312">
    <property type="entry name" value="SECA"/>
    <property type="match status" value="1"/>
</dbReference>
<dbReference type="InterPro" id="IPR027417">
    <property type="entry name" value="P-loop_NTPase"/>
</dbReference>
<dbReference type="RefSeq" id="WP_214442369.1">
    <property type="nucleotide sequence ID" value="NZ_JAECZB010000105.1"/>
</dbReference>
<dbReference type="GO" id="GO:0017038">
    <property type="term" value="P:protein import"/>
    <property type="evidence" value="ECO:0007669"/>
    <property type="project" value="InterPro"/>
</dbReference>
<comment type="function">
    <text evidence="13">Part of the Sec protein translocase complex. Interacts with the SecYEG preprotein conducting channel. Has a central role in coupling the hydrolysis of ATP to the transfer of proteins into and across the cell membrane, serving as an ATP-driven molecular motor driving the stepwise translocation of polypeptide chains across the membrane.</text>
</comment>
<evidence type="ECO:0000256" key="8">
    <source>
        <dbReference type="ARBA" id="ARBA00022967"/>
    </source>
</evidence>
<comment type="subunit">
    <text evidence="13">Monomer and homodimer. Part of the essential Sec protein translocation apparatus which comprises SecA, SecYEG and auxiliary proteins SecDF. Other proteins may also be involved.</text>
</comment>
<evidence type="ECO:0000256" key="12">
    <source>
        <dbReference type="ARBA" id="ARBA00060385"/>
    </source>
</evidence>
<accession>A0A8J7HN07</accession>
<dbReference type="Gene3D" id="3.90.1440.10">
    <property type="entry name" value="SecA, preprotein cross-linking domain"/>
    <property type="match status" value="1"/>
</dbReference>
<dbReference type="Gene3D" id="3.40.50.300">
    <property type="entry name" value="P-loop containing nucleotide triphosphate hydrolases"/>
    <property type="match status" value="2"/>
</dbReference>
<dbReference type="FunFam" id="1.10.3060.10:FF:000003">
    <property type="entry name" value="Protein translocase subunit SecA"/>
    <property type="match status" value="1"/>
</dbReference>
<evidence type="ECO:0000259" key="16">
    <source>
        <dbReference type="PROSITE" id="PS51196"/>
    </source>
</evidence>
<keyword evidence="3 13" id="KW-0813">Transport</keyword>
<dbReference type="InterPro" id="IPR011130">
    <property type="entry name" value="SecA_preprotein_X-link_dom"/>
</dbReference>
<dbReference type="GO" id="GO:0031676">
    <property type="term" value="C:plasma membrane-derived thylakoid membrane"/>
    <property type="evidence" value="ECO:0007669"/>
    <property type="project" value="UniProtKB-SubCell"/>
</dbReference>
<dbReference type="GO" id="GO:0065002">
    <property type="term" value="P:intracellular protein transmembrane transport"/>
    <property type="evidence" value="ECO:0007669"/>
    <property type="project" value="UniProtKB-UniRule"/>
</dbReference>
<dbReference type="FunFam" id="3.40.50.300:FF:000334">
    <property type="entry name" value="Protein translocase subunit SecA"/>
    <property type="match status" value="1"/>
</dbReference>
<comment type="function">
    <text evidence="13">Probably participates in protein translocation into and across both the cytoplasmic and thylakoid membranes in cyanobacterial cells.</text>
</comment>
<reference evidence="17 18" key="1">
    <citation type="journal article" date="2021" name="Int. J. Syst. Evol. Microbiol.">
        <title>Amazonocrinis nigriterrae gen. nov., sp. nov., Atlanticothrix silvestris gen. nov., sp. nov. and Dendronalium phyllosphericum gen. nov., sp. nov., nostocacean cyanobacteria from Brazilian environments.</title>
        <authorList>
            <person name="Alvarenga D.O."/>
            <person name="Andreote A.P.D."/>
            <person name="Branco L.H.Z."/>
            <person name="Delbaje E."/>
            <person name="Cruz R.B."/>
            <person name="Varani A.M."/>
            <person name="Fiore M.F."/>
        </authorList>
    </citation>
    <scope>NUCLEOTIDE SEQUENCE [LARGE SCALE GENOMIC DNA]</scope>
    <source>
        <strain evidence="17 18">CENA357</strain>
    </source>
</reference>
<evidence type="ECO:0000313" key="17">
    <source>
        <dbReference type="EMBL" id="MBH8556174.1"/>
    </source>
</evidence>
<keyword evidence="18" id="KW-1185">Reference proteome</keyword>
<gene>
    <name evidence="13 17" type="primary">secA</name>
    <name evidence="17" type="ORF">I8751_28345</name>
</gene>
<keyword evidence="4" id="KW-1003">Cell membrane</keyword>
<evidence type="ECO:0000256" key="11">
    <source>
        <dbReference type="ARBA" id="ARBA00023136"/>
    </source>
</evidence>
<dbReference type="InterPro" id="IPR036670">
    <property type="entry name" value="SecA_X-link_sf"/>
</dbReference>
<dbReference type="PANTHER" id="PTHR30612">
    <property type="entry name" value="SECA INNER MEMBRANE COMPONENT OF SEC PROTEIN SECRETION SYSTEM"/>
    <property type="match status" value="1"/>
</dbReference>
<sequence length="930" mass="106032">MLKLLLGDPNARKLKKYQPYISEVNLLEEDIKALSDEELKGKTAEFRQRIAKGETLDDILPEAFAVVREAGRRVLGLRHFDVQLLGGVILHSGQIAEMKTGEGKTLVATLPSYLNALTGKGVHVVTVNDYLARRDAEWMGQVHRFLGLSVGLIQASMTPSERQKNYECDITYVTNSEVGFDYLRDNMSTSMADVVQRPFNYCVIDEVDSILIDEARTPLIISGQVERPTEKYLKAAEIAFTLKKDEHYEVDEKARNVLLSDEGFAESENLLGVTDLFDPEDPWAHFMFNAIKAKELFLKDVNYIVRNGEVVIVDEFTGRVLPGRRWSDGLHQAIEAKEHVDIQPETQTLATITYQNLFLLYPKLGGMTGTAKTEEPEFEKIYKLEVAVIPTNRNRRRQDLSDMVFKTEMGKWGAIAKECAEMHELGRPVLVGTTSVEKSELLSRLLKQMEIPHELLNARPENVEREAEIVAQAGRRGAVTIATNMAGRGTDIILGGNSEYMARLKLREYLLPRIVMPEDEDVFGVQRAAGLPIGHGGGQGFVPGKKIKTWKASPEIFPTQLSKEAEQLLKEAVETAVREYGDRSLPELEAEDKVAVAAEKAPIDDPVIKKLRAAYNCVKQEYEQFTEREHNEVVELGGLHVIGTERHESRRIDNQLRGRAGRQGDPGSTRFFLSLEDNLLRIFGGDRVAGLMNAFQVEEDMPIESGMLTRSLEGAQKKVETYYYDIRKQVFEYDEVMNNQRRAIYAERRRVLEGQDLKEQVIKYAEKTMDDIVDFYINPDLPSEEWELEKLVEKVKEFVYLLADMQPNQLEDMSVSEIKAFLHEQVRIAYDLKEAQIDQIQPGLMRQAERFFILQRIDTLWREHLQQMDALRESVGLRGYGQKDPLIEYKSEGYELFLDMMVNIRRDVVYSLFMFQPQPQPVVQTSSEMV</sequence>
<dbReference type="GO" id="GO:0005524">
    <property type="term" value="F:ATP binding"/>
    <property type="evidence" value="ECO:0007669"/>
    <property type="project" value="UniProtKB-UniRule"/>
</dbReference>
<dbReference type="Proteomes" id="UP000599391">
    <property type="component" value="Unassembled WGS sequence"/>
</dbReference>
<evidence type="ECO:0000256" key="7">
    <source>
        <dbReference type="ARBA" id="ARBA00022927"/>
    </source>
</evidence>
<dbReference type="SUPFAM" id="SSF81886">
    <property type="entry name" value="Helical scaffold and wing domains of SecA"/>
    <property type="match status" value="1"/>
</dbReference>
<dbReference type="CDD" id="cd18803">
    <property type="entry name" value="SF2_C_secA"/>
    <property type="match status" value="1"/>
</dbReference>
<feature type="domain" description="Helicase ATP-binding" evidence="15">
    <location>
        <begin position="85"/>
        <end position="243"/>
    </location>
</feature>
<dbReference type="Pfam" id="PF01043">
    <property type="entry name" value="SecA_PP_bind"/>
    <property type="match status" value="1"/>
</dbReference>
<dbReference type="CDD" id="cd17928">
    <property type="entry name" value="DEXDc_SecA"/>
    <property type="match status" value="1"/>
</dbReference>
<keyword evidence="10 13" id="KW-0793">Thylakoid</keyword>
<dbReference type="Gene3D" id="1.10.3060.10">
    <property type="entry name" value="Helical scaffold and wing domains of SecA"/>
    <property type="match status" value="1"/>
</dbReference>
<name>A0A8J7HN07_9CYAN</name>
<dbReference type="SMART" id="SM00958">
    <property type="entry name" value="SecA_PP_bind"/>
    <property type="match status" value="1"/>
</dbReference>
<dbReference type="PANTHER" id="PTHR30612:SF0">
    <property type="entry name" value="CHLOROPLAST PROTEIN-TRANSPORTING ATPASE"/>
    <property type="match status" value="1"/>
</dbReference>
<feature type="binding site" evidence="13">
    <location>
        <begin position="101"/>
        <end position="105"/>
    </location>
    <ligand>
        <name>ATP</name>
        <dbReference type="ChEBI" id="CHEBI:30616"/>
    </ligand>
</feature>
<dbReference type="SMART" id="SM00957">
    <property type="entry name" value="SecA_DEAD"/>
    <property type="match status" value="1"/>
</dbReference>
<dbReference type="EMBL" id="JAECZB010000105">
    <property type="protein sequence ID" value="MBH8556174.1"/>
    <property type="molecule type" value="Genomic_DNA"/>
</dbReference>